<reference evidence="2" key="1">
    <citation type="submission" date="2016-10" db="EMBL/GenBank/DDBJ databases">
        <authorList>
            <person name="Varghese N."/>
            <person name="Submissions S."/>
        </authorList>
    </citation>
    <scope>NUCLEOTIDE SEQUENCE [LARGE SCALE GENOMIC DNA]</scope>
    <source>
        <strain evidence="2">DSM 19083</strain>
    </source>
</reference>
<evidence type="ECO:0000313" key="2">
    <source>
        <dbReference type="Proteomes" id="UP000198520"/>
    </source>
</evidence>
<gene>
    <name evidence="1" type="ORF">SAMN04488035_1050</name>
</gene>
<dbReference type="STRING" id="285351.SAMN04488035_1050"/>
<protein>
    <submittedName>
        <fullName evidence="1">Uncharacterized protein</fullName>
    </submittedName>
</protein>
<proteinExistence type="predicted"/>
<dbReference type="EMBL" id="FONZ01000002">
    <property type="protein sequence ID" value="SFE98715.1"/>
    <property type="molecule type" value="Genomic_DNA"/>
</dbReference>
<organism evidence="1 2">
    <name type="scientific">Flavimobilis marinus</name>
    <dbReference type="NCBI Taxonomy" id="285351"/>
    <lineage>
        <taxon>Bacteria</taxon>
        <taxon>Bacillati</taxon>
        <taxon>Actinomycetota</taxon>
        <taxon>Actinomycetes</taxon>
        <taxon>Micrococcales</taxon>
        <taxon>Jonesiaceae</taxon>
        <taxon>Flavimobilis</taxon>
    </lineage>
</organism>
<name>A0A1I2F0N0_9MICO</name>
<accession>A0A1I2F0N0</accession>
<dbReference type="Proteomes" id="UP000198520">
    <property type="component" value="Unassembled WGS sequence"/>
</dbReference>
<sequence length="270" mass="29003">MSRADLGGIVSPVSNVLLPRSVRLALWLSTDAPAERIATAVQGSDEPHRLLTRDGTWDLASLIAEVQSSVLTVAALLPVPGDVAAVPRAQDQYHAGTPDPVTAGECLLLGGRERHLIAVPDVQQFGSEWDFGHVVTWHVAQVDEWETAFHGAIGSLAEAESQLRTGLTHATSTIMDLELGMWRPEVKDGIAQLRDARLTDEDLPSITPRRLAALSLAVRLKAIAELALEDTSGGGAVNVWQADQSRAALLEVLRVARRAIAAATYARIER</sequence>
<keyword evidence="2" id="KW-1185">Reference proteome</keyword>
<dbReference type="AlphaFoldDB" id="A0A1I2F0N0"/>
<evidence type="ECO:0000313" key="1">
    <source>
        <dbReference type="EMBL" id="SFE98715.1"/>
    </source>
</evidence>